<feature type="domain" description="Tautomerase cis-CaaD-like" evidence="1">
    <location>
        <begin position="1"/>
        <end position="151"/>
    </location>
</feature>
<evidence type="ECO:0000313" key="2">
    <source>
        <dbReference type="EMBL" id="KAF1940208.1"/>
    </source>
</evidence>
<protein>
    <recommendedName>
        <fullName evidence="1">Tautomerase cis-CaaD-like domain-containing protein</fullName>
    </recommendedName>
</protein>
<dbReference type="Gene3D" id="3.30.429.10">
    <property type="entry name" value="Macrophage Migration Inhibitory Factor"/>
    <property type="match status" value="1"/>
</dbReference>
<reference evidence="2" key="1">
    <citation type="journal article" date="2020" name="Stud. Mycol.">
        <title>101 Dothideomycetes genomes: a test case for predicting lifestyles and emergence of pathogens.</title>
        <authorList>
            <person name="Haridas S."/>
            <person name="Albert R."/>
            <person name="Binder M."/>
            <person name="Bloem J."/>
            <person name="Labutti K."/>
            <person name="Salamov A."/>
            <person name="Andreopoulos B."/>
            <person name="Baker S."/>
            <person name="Barry K."/>
            <person name="Bills G."/>
            <person name="Bluhm B."/>
            <person name="Cannon C."/>
            <person name="Castanera R."/>
            <person name="Culley D."/>
            <person name="Daum C."/>
            <person name="Ezra D."/>
            <person name="Gonzalez J."/>
            <person name="Henrissat B."/>
            <person name="Kuo A."/>
            <person name="Liang C."/>
            <person name="Lipzen A."/>
            <person name="Lutzoni F."/>
            <person name="Magnuson J."/>
            <person name="Mondo S."/>
            <person name="Nolan M."/>
            <person name="Ohm R."/>
            <person name="Pangilinan J."/>
            <person name="Park H.-J."/>
            <person name="Ramirez L."/>
            <person name="Alfaro M."/>
            <person name="Sun H."/>
            <person name="Tritt A."/>
            <person name="Yoshinaga Y."/>
            <person name="Zwiers L.-H."/>
            <person name="Turgeon B."/>
            <person name="Goodwin S."/>
            <person name="Spatafora J."/>
            <person name="Crous P."/>
            <person name="Grigoriev I."/>
        </authorList>
    </citation>
    <scope>NUCLEOTIDE SEQUENCE</scope>
    <source>
        <strain evidence="2">CBS 161.51</strain>
    </source>
</reference>
<keyword evidence="3" id="KW-1185">Reference proteome</keyword>
<dbReference type="AlphaFoldDB" id="A0A6A5SKQ5"/>
<name>A0A6A5SKQ5_9PLEO</name>
<dbReference type="InterPro" id="IPR014347">
    <property type="entry name" value="Tautomerase/MIF_sf"/>
</dbReference>
<gene>
    <name evidence="2" type="ORF">EJ02DRAFT_445658</name>
</gene>
<organism evidence="2 3">
    <name type="scientific">Clathrospora elynae</name>
    <dbReference type="NCBI Taxonomy" id="706981"/>
    <lineage>
        <taxon>Eukaryota</taxon>
        <taxon>Fungi</taxon>
        <taxon>Dikarya</taxon>
        <taxon>Ascomycota</taxon>
        <taxon>Pezizomycotina</taxon>
        <taxon>Dothideomycetes</taxon>
        <taxon>Pleosporomycetidae</taxon>
        <taxon>Pleosporales</taxon>
        <taxon>Diademaceae</taxon>
        <taxon>Clathrospora</taxon>
    </lineage>
</organism>
<accession>A0A6A5SKQ5</accession>
<proteinExistence type="predicted"/>
<dbReference type="OrthoDB" id="2129288at2759"/>
<dbReference type="EMBL" id="ML976067">
    <property type="protein sequence ID" value="KAF1940208.1"/>
    <property type="molecule type" value="Genomic_DNA"/>
</dbReference>
<dbReference type="Pfam" id="PF14832">
    <property type="entry name" value="Tautomerase_3"/>
    <property type="match status" value="1"/>
</dbReference>
<sequence length="163" mass="18563">MPLWMIYHPPSAFVEEDTKCAFAKAITEIYSVKLPAFYVNVIFQPIQQTSFYVGGVARPSPHTDTNKPGPDSKKPFIRITIQNIARKIPNDARRDGFLERVDNALKPFIEDAGYDWEYSVAETSRDLWKMQGLVPPMPDTEAEKVWCRVNEAVPFKRETGGLV</sequence>
<dbReference type="Proteomes" id="UP000800038">
    <property type="component" value="Unassembled WGS sequence"/>
</dbReference>
<dbReference type="InterPro" id="IPR028116">
    <property type="entry name" value="Cis-CaaD-like"/>
</dbReference>
<evidence type="ECO:0000259" key="1">
    <source>
        <dbReference type="Pfam" id="PF14832"/>
    </source>
</evidence>
<evidence type="ECO:0000313" key="3">
    <source>
        <dbReference type="Proteomes" id="UP000800038"/>
    </source>
</evidence>